<evidence type="ECO:0000313" key="5">
    <source>
        <dbReference type="EMBL" id="ARO15417.1"/>
    </source>
</evidence>
<dbReference type="EMBL" id="CP019937">
    <property type="protein sequence ID" value="ARO15417.1"/>
    <property type="molecule type" value="Genomic_DNA"/>
</dbReference>
<dbReference type="STRING" id="92947.BVG79_02077"/>
<dbReference type="InterPro" id="IPR008258">
    <property type="entry name" value="Transglycosylase_SLT_dom_1"/>
</dbReference>
<keyword evidence="3" id="KW-0732">Signal</keyword>
<feature type="chain" id="PRO_5012145222" evidence="3">
    <location>
        <begin position="32"/>
        <end position="217"/>
    </location>
</feature>
<dbReference type="AlphaFoldDB" id="A0A1W6P293"/>
<feature type="region of interest" description="Disordered" evidence="2">
    <location>
        <begin position="180"/>
        <end position="217"/>
    </location>
</feature>
<reference evidence="5 6" key="1">
    <citation type="submission" date="2017-02" db="EMBL/GenBank/DDBJ databases">
        <title>Ketogulonicigenium robustum SPU B003 Genome sequencing and assembly.</title>
        <authorList>
            <person name="Li Y."/>
            <person name="Liu L."/>
            <person name="Wang C."/>
            <person name="Zhang M."/>
            <person name="Zhang T."/>
            <person name="Zhang Y."/>
        </authorList>
    </citation>
    <scope>NUCLEOTIDE SEQUENCE [LARGE SCALE GENOMIC DNA]</scope>
    <source>
        <strain evidence="5 6">SPU_B003</strain>
    </source>
</reference>
<dbReference type="Gene3D" id="1.10.530.10">
    <property type="match status" value="1"/>
</dbReference>
<dbReference type="Pfam" id="PF01464">
    <property type="entry name" value="SLT"/>
    <property type="match status" value="1"/>
</dbReference>
<feature type="domain" description="Transglycosylase SLT" evidence="4">
    <location>
        <begin position="122"/>
        <end position="160"/>
    </location>
</feature>
<feature type="compositionally biased region" description="Low complexity" evidence="2">
    <location>
        <begin position="183"/>
        <end position="193"/>
    </location>
</feature>
<dbReference type="InterPro" id="IPR023346">
    <property type="entry name" value="Lysozyme-like_dom_sf"/>
</dbReference>
<sequence length="217" mass="22980">MIDKKGQGGVQRASAIYTVLLLLGLAGPAAADLCSDAAARVAPRYGVPVAVLTSVAKAETGRTRGGALQPWAWTINHAGTGQWFDDSAAALGRARQLIAQGETNFDSGCFQINWRWHGTAFSDVSELFDPSRSAAYAAEFLRQLYDELGSWSAAAGAYHSRTPELAARYRQRFDQILASEGGAPASRPARPARINSYPLLQSSGGARGLGSLVPGRS</sequence>
<evidence type="ECO:0000256" key="1">
    <source>
        <dbReference type="ARBA" id="ARBA00009387"/>
    </source>
</evidence>
<keyword evidence="6" id="KW-1185">Reference proteome</keyword>
<feature type="signal peptide" evidence="3">
    <location>
        <begin position="1"/>
        <end position="31"/>
    </location>
</feature>
<organism evidence="5 6">
    <name type="scientific">Ketogulonicigenium robustum</name>
    <dbReference type="NCBI Taxonomy" id="92947"/>
    <lineage>
        <taxon>Bacteria</taxon>
        <taxon>Pseudomonadati</taxon>
        <taxon>Pseudomonadota</taxon>
        <taxon>Alphaproteobacteria</taxon>
        <taxon>Rhodobacterales</taxon>
        <taxon>Roseobacteraceae</taxon>
        <taxon>Ketogulonicigenium</taxon>
    </lineage>
</organism>
<gene>
    <name evidence="5" type="ORF">BVG79_02077</name>
</gene>
<accession>A0A1W6P293</accession>
<evidence type="ECO:0000313" key="6">
    <source>
        <dbReference type="Proteomes" id="UP000242447"/>
    </source>
</evidence>
<comment type="similarity">
    <text evidence="1">Belongs to the virb1 family.</text>
</comment>
<evidence type="ECO:0000256" key="2">
    <source>
        <dbReference type="SAM" id="MobiDB-lite"/>
    </source>
</evidence>
<dbReference type="KEGG" id="kro:BVG79_02077"/>
<dbReference type="SUPFAM" id="SSF53955">
    <property type="entry name" value="Lysozyme-like"/>
    <property type="match status" value="1"/>
</dbReference>
<evidence type="ECO:0000259" key="4">
    <source>
        <dbReference type="Pfam" id="PF01464"/>
    </source>
</evidence>
<proteinExistence type="inferred from homology"/>
<evidence type="ECO:0000256" key="3">
    <source>
        <dbReference type="SAM" id="SignalP"/>
    </source>
</evidence>
<protein>
    <submittedName>
        <fullName evidence="5">Transglycosylase</fullName>
    </submittedName>
</protein>
<dbReference type="Proteomes" id="UP000242447">
    <property type="component" value="Chromosome"/>
</dbReference>
<name>A0A1W6P293_9RHOB</name>